<dbReference type="WBParaSite" id="ASIM_0000599501-mRNA-1">
    <property type="protein sequence ID" value="ASIM_0000599501-mRNA-1"/>
    <property type="gene ID" value="ASIM_0000599501"/>
</dbReference>
<protein>
    <submittedName>
        <fullName evidence="3">Protein-tyrosine-phosphatase</fullName>
    </submittedName>
</protein>
<dbReference type="EMBL" id="UYRR01011700">
    <property type="protein sequence ID" value="VDK26064.1"/>
    <property type="molecule type" value="Genomic_DNA"/>
</dbReference>
<keyword evidence="2" id="KW-1185">Reference proteome</keyword>
<dbReference type="Gene3D" id="1.50.10.20">
    <property type="match status" value="1"/>
</dbReference>
<dbReference type="Proteomes" id="UP000267096">
    <property type="component" value="Unassembled WGS sequence"/>
</dbReference>
<reference evidence="1 2" key="2">
    <citation type="submission" date="2018-11" db="EMBL/GenBank/DDBJ databases">
        <authorList>
            <consortium name="Pathogen Informatics"/>
        </authorList>
    </citation>
    <scope>NUCLEOTIDE SEQUENCE [LARGE SCALE GENOMIC DNA]</scope>
</reference>
<proteinExistence type="predicted"/>
<reference evidence="3" key="1">
    <citation type="submission" date="2017-02" db="UniProtKB">
        <authorList>
            <consortium name="WormBaseParasite"/>
        </authorList>
    </citation>
    <scope>IDENTIFICATION</scope>
</reference>
<evidence type="ECO:0000313" key="1">
    <source>
        <dbReference type="EMBL" id="VDK26064.1"/>
    </source>
</evidence>
<evidence type="ECO:0000313" key="3">
    <source>
        <dbReference type="WBParaSite" id="ASIM_0000599501-mRNA-1"/>
    </source>
</evidence>
<dbReference type="AlphaFoldDB" id="A0A0M3JEF0"/>
<sequence length="113" mass="13267">MTDSKEVYSFTAFNDDYAFSDDGYFTYSSTEQKRVEDSVSERYKEFLGECMEDIEETKHFTPVLHRSVHIHYICRTLVELGRSFQVSGVFPMSHLHFQLMKILYLIIAQFISG</sequence>
<name>A0A0M3JEF0_ANISI</name>
<accession>A0A0M3JEF0</accession>
<gene>
    <name evidence="1" type="ORF">ASIM_LOCUS5782</name>
</gene>
<dbReference type="OrthoDB" id="5850279at2759"/>
<organism evidence="3">
    <name type="scientific">Anisakis simplex</name>
    <name type="common">Herring worm</name>
    <dbReference type="NCBI Taxonomy" id="6269"/>
    <lineage>
        <taxon>Eukaryota</taxon>
        <taxon>Metazoa</taxon>
        <taxon>Ecdysozoa</taxon>
        <taxon>Nematoda</taxon>
        <taxon>Chromadorea</taxon>
        <taxon>Rhabditida</taxon>
        <taxon>Spirurina</taxon>
        <taxon>Ascaridomorpha</taxon>
        <taxon>Ascaridoidea</taxon>
        <taxon>Anisakidae</taxon>
        <taxon>Anisakis</taxon>
        <taxon>Anisakis simplex complex</taxon>
    </lineage>
</organism>
<evidence type="ECO:0000313" key="2">
    <source>
        <dbReference type="Proteomes" id="UP000267096"/>
    </source>
</evidence>